<dbReference type="Gene3D" id="1.20.1050.10">
    <property type="match status" value="1"/>
</dbReference>
<evidence type="ECO:0000259" key="1">
    <source>
        <dbReference type="PROSITE" id="PS50404"/>
    </source>
</evidence>
<proteinExistence type="predicted"/>
<dbReference type="InterPro" id="IPR004045">
    <property type="entry name" value="Glutathione_S-Trfase_N"/>
</dbReference>
<dbReference type="Proteomes" id="UP000054988">
    <property type="component" value="Unassembled WGS sequence"/>
</dbReference>
<dbReference type="Gene3D" id="3.40.30.10">
    <property type="entry name" value="Glutaredoxin"/>
    <property type="match status" value="1"/>
</dbReference>
<dbReference type="GO" id="GO:0005737">
    <property type="term" value="C:cytoplasm"/>
    <property type="evidence" value="ECO:0007669"/>
    <property type="project" value="TreeGrafter"/>
</dbReference>
<dbReference type="PANTHER" id="PTHR43968:SF6">
    <property type="entry name" value="GLUTATHIONE S-TRANSFERASE OMEGA"/>
    <property type="match status" value="1"/>
</dbReference>
<dbReference type="eggNOG" id="ENOG502QQN3">
    <property type="taxonomic scope" value="Eukaryota"/>
</dbReference>
<dbReference type="EMBL" id="LATX01002374">
    <property type="protein sequence ID" value="KTB30623.1"/>
    <property type="molecule type" value="Genomic_DNA"/>
</dbReference>
<dbReference type="SUPFAM" id="SSF52833">
    <property type="entry name" value="Thioredoxin-like"/>
    <property type="match status" value="1"/>
</dbReference>
<dbReference type="InterPro" id="IPR050983">
    <property type="entry name" value="GST_Omega/HSP26"/>
</dbReference>
<organism evidence="2 3">
    <name type="scientific">Moniliophthora roreri</name>
    <name type="common">Frosty pod rot fungus</name>
    <name type="synonym">Monilia roreri</name>
    <dbReference type="NCBI Taxonomy" id="221103"/>
    <lineage>
        <taxon>Eukaryota</taxon>
        <taxon>Fungi</taxon>
        <taxon>Dikarya</taxon>
        <taxon>Basidiomycota</taxon>
        <taxon>Agaricomycotina</taxon>
        <taxon>Agaricomycetes</taxon>
        <taxon>Agaricomycetidae</taxon>
        <taxon>Agaricales</taxon>
        <taxon>Marasmiineae</taxon>
        <taxon>Marasmiaceae</taxon>
        <taxon>Moniliophthora</taxon>
    </lineage>
</organism>
<dbReference type="InterPro" id="IPR036282">
    <property type="entry name" value="Glutathione-S-Trfase_C_sf"/>
</dbReference>
<dbReference type="AlphaFoldDB" id="A0A0W0F2T3"/>
<feature type="domain" description="GST N-terminal" evidence="1">
    <location>
        <begin position="9"/>
        <end position="100"/>
    </location>
</feature>
<sequence length="242" mass="27204">MITLFDWGPNQHPDAKGISVHVWKTRYALNYKGIPYTTVWVDFTLIEETAKQLGALPTAVRADGSPKYTVPIIKDSKTGAVVSDSLRIAEYLDETYPDTPPVVPKGSRALQAAFADTSILKFIPFVPLVRPHTQPYYSKPTQEAFDILFGGPVVELSEDEKTKLMVQGREGLAQVSAWLKKDGVFVMGDKPVFVDFSLAAWFFILRIAFGKDSREWKEIADWDDGRWSKLLEGVESYQVLEV</sequence>
<dbReference type="Pfam" id="PF22041">
    <property type="entry name" value="GST_C_7"/>
    <property type="match status" value="1"/>
</dbReference>
<evidence type="ECO:0000313" key="3">
    <source>
        <dbReference type="Proteomes" id="UP000054988"/>
    </source>
</evidence>
<accession>A0A0W0F2T3</accession>
<dbReference type="Pfam" id="PF13409">
    <property type="entry name" value="GST_N_2"/>
    <property type="match status" value="1"/>
</dbReference>
<dbReference type="PROSITE" id="PS50404">
    <property type="entry name" value="GST_NTER"/>
    <property type="match status" value="1"/>
</dbReference>
<reference evidence="2 3" key="1">
    <citation type="submission" date="2015-12" db="EMBL/GenBank/DDBJ databases">
        <title>Draft genome sequence of Moniliophthora roreri, the causal agent of frosty pod rot of cacao.</title>
        <authorList>
            <person name="Aime M.C."/>
            <person name="Diaz-Valderrama J.R."/>
            <person name="Kijpornyongpan T."/>
            <person name="Phillips-Mora W."/>
        </authorList>
    </citation>
    <scope>NUCLEOTIDE SEQUENCE [LARGE SCALE GENOMIC DNA]</scope>
    <source>
        <strain evidence="2 3">MCA 2952</strain>
    </source>
</reference>
<evidence type="ECO:0000313" key="2">
    <source>
        <dbReference type="EMBL" id="KTB30623.1"/>
    </source>
</evidence>
<gene>
    <name evidence="2" type="ORF">WG66_16776</name>
</gene>
<dbReference type="PANTHER" id="PTHR43968">
    <property type="match status" value="1"/>
</dbReference>
<protein>
    <recommendedName>
        <fullName evidence="1">GST N-terminal domain-containing protein</fullName>
    </recommendedName>
</protein>
<name>A0A0W0F2T3_MONRR</name>
<dbReference type="InterPro" id="IPR054416">
    <property type="entry name" value="GST_UstS-like_C"/>
</dbReference>
<dbReference type="InterPro" id="IPR036249">
    <property type="entry name" value="Thioredoxin-like_sf"/>
</dbReference>
<comment type="caution">
    <text evidence="2">The sequence shown here is derived from an EMBL/GenBank/DDBJ whole genome shotgun (WGS) entry which is preliminary data.</text>
</comment>
<dbReference type="SUPFAM" id="SSF47616">
    <property type="entry name" value="GST C-terminal domain-like"/>
    <property type="match status" value="1"/>
</dbReference>